<dbReference type="PROSITE" id="PS50879">
    <property type="entry name" value="RNASE_H_1"/>
    <property type="match status" value="1"/>
</dbReference>
<dbReference type="InterPro" id="IPR036397">
    <property type="entry name" value="RNaseH_sf"/>
</dbReference>
<evidence type="ECO:0000313" key="3">
    <source>
        <dbReference type="EMBL" id="KDR65910.1"/>
    </source>
</evidence>
<feature type="non-terminal residue" evidence="3">
    <location>
        <position position="1"/>
    </location>
</feature>
<organism evidence="3 4">
    <name type="scientific">Galerina marginata (strain CBS 339.88)</name>
    <dbReference type="NCBI Taxonomy" id="685588"/>
    <lineage>
        <taxon>Eukaryota</taxon>
        <taxon>Fungi</taxon>
        <taxon>Dikarya</taxon>
        <taxon>Basidiomycota</taxon>
        <taxon>Agaricomycotina</taxon>
        <taxon>Agaricomycetes</taxon>
        <taxon>Agaricomycetidae</taxon>
        <taxon>Agaricales</taxon>
        <taxon>Agaricineae</taxon>
        <taxon>Strophariaceae</taxon>
        <taxon>Galerina</taxon>
    </lineage>
</organism>
<protein>
    <recommendedName>
        <fullName evidence="2">RNase H type-1 domain-containing protein</fullName>
    </recommendedName>
</protein>
<dbReference type="SUPFAM" id="SSF53098">
    <property type="entry name" value="Ribonuclease H-like"/>
    <property type="match status" value="1"/>
</dbReference>
<dbReference type="InterPro" id="IPR012337">
    <property type="entry name" value="RNaseH-like_sf"/>
</dbReference>
<dbReference type="OrthoDB" id="3265515at2759"/>
<dbReference type="Gene3D" id="3.30.420.10">
    <property type="entry name" value="Ribonuclease H-like superfamily/Ribonuclease H"/>
    <property type="match status" value="1"/>
</dbReference>
<dbReference type="GO" id="GO:0003676">
    <property type="term" value="F:nucleic acid binding"/>
    <property type="evidence" value="ECO:0007669"/>
    <property type="project" value="InterPro"/>
</dbReference>
<reference evidence="4" key="1">
    <citation type="journal article" date="2014" name="Proc. Natl. Acad. Sci. U.S.A.">
        <title>Extensive sampling of basidiomycete genomes demonstrates inadequacy of the white-rot/brown-rot paradigm for wood decay fungi.</title>
        <authorList>
            <person name="Riley R."/>
            <person name="Salamov A.A."/>
            <person name="Brown D.W."/>
            <person name="Nagy L.G."/>
            <person name="Floudas D."/>
            <person name="Held B.W."/>
            <person name="Levasseur A."/>
            <person name="Lombard V."/>
            <person name="Morin E."/>
            <person name="Otillar R."/>
            <person name="Lindquist E.A."/>
            <person name="Sun H."/>
            <person name="LaButti K.M."/>
            <person name="Schmutz J."/>
            <person name="Jabbour D."/>
            <person name="Luo H."/>
            <person name="Baker S.E."/>
            <person name="Pisabarro A.G."/>
            <person name="Walton J.D."/>
            <person name="Blanchette R.A."/>
            <person name="Henrissat B."/>
            <person name="Martin F."/>
            <person name="Cullen D."/>
            <person name="Hibbett D.S."/>
            <person name="Grigoriev I.V."/>
        </authorList>
    </citation>
    <scope>NUCLEOTIDE SEQUENCE [LARGE SCALE GENOMIC DNA]</scope>
    <source>
        <strain evidence="4">CBS 339.88</strain>
    </source>
</reference>
<dbReference type="HOGENOM" id="CLU_164205_1_1_1"/>
<dbReference type="AlphaFoldDB" id="A0A067S4Y6"/>
<feature type="domain" description="RNase H type-1" evidence="2">
    <location>
        <begin position="1"/>
        <end position="30"/>
    </location>
</feature>
<feature type="non-terminal residue" evidence="3">
    <location>
        <position position="87"/>
    </location>
</feature>
<dbReference type="Proteomes" id="UP000027222">
    <property type="component" value="Unassembled WGS sequence"/>
</dbReference>
<feature type="compositionally biased region" description="Basic and acidic residues" evidence="1">
    <location>
        <begin position="23"/>
        <end position="38"/>
    </location>
</feature>
<dbReference type="InterPro" id="IPR002156">
    <property type="entry name" value="RNaseH_domain"/>
</dbReference>
<evidence type="ECO:0000256" key="1">
    <source>
        <dbReference type="SAM" id="MobiDB-lite"/>
    </source>
</evidence>
<dbReference type="STRING" id="685588.A0A067S4Y6"/>
<proteinExistence type="predicted"/>
<evidence type="ECO:0000313" key="4">
    <source>
        <dbReference type="Proteomes" id="UP000027222"/>
    </source>
</evidence>
<name>A0A067S4Y6_GALM3</name>
<dbReference type="EMBL" id="KL142430">
    <property type="protein sequence ID" value="KDR65910.1"/>
    <property type="molecule type" value="Genomic_DNA"/>
</dbReference>
<feature type="region of interest" description="Disordered" evidence="1">
    <location>
        <begin position="16"/>
        <end position="42"/>
    </location>
</feature>
<gene>
    <name evidence="3" type="ORF">GALMADRAFT_48974</name>
</gene>
<evidence type="ECO:0000259" key="2">
    <source>
        <dbReference type="PROSITE" id="PS50879"/>
    </source>
</evidence>
<accession>A0A067S4Y6</accession>
<sequence>NIRIVIAWTPGHIEIEGNEEADKEAKKAAQEGSSERLELPAPLRKTMPYSRSAMRQGHMKQLKKDAKKIWTTSPRFARMEQFDKTLP</sequence>
<keyword evidence="4" id="KW-1185">Reference proteome</keyword>
<dbReference type="GO" id="GO:0004523">
    <property type="term" value="F:RNA-DNA hybrid ribonuclease activity"/>
    <property type="evidence" value="ECO:0007669"/>
    <property type="project" value="InterPro"/>
</dbReference>